<evidence type="ECO:0000256" key="1">
    <source>
        <dbReference type="SAM" id="MobiDB-lite"/>
    </source>
</evidence>
<evidence type="ECO:0000313" key="3">
    <source>
        <dbReference type="Proteomes" id="UP000800040"/>
    </source>
</evidence>
<name>A0A6A5KI60_9PLEO</name>
<protein>
    <submittedName>
        <fullName evidence="2">Uncharacterized protein</fullName>
    </submittedName>
</protein>
<reference evidence="2" key="1">
    <citation type="submission" date="2020-01" db="EMBL/GenBank/DDBJ databases">
        <authorList>
            <consortium name="DOE Joint Genome Institute"/>
            <person name="Haridas S."/>
            <person name="Albert R."/>
            <person name="Binder M."/>
            <person name="Bloem J."/>
            <person name="Labutti K."/>
            <person name="Salamov A."/>
            <person name="Andreopoulos B."/>
            <person name="Baker S.E."/>
            <person name="Barry K."/>
            <person name="Bills G."/>
            <person name="Bluhm B.H."/>
            <person name="Cannon C."/>
            <person name="Castanera R."/>
            <person name="Culley D.E."/>
            <person name="Daum C."/>
            <person name="Ezra D."/>
            <person name="Gonzalez J.B."/>
            <person name="Henrissat B."/>
            <person name="Kuo A."/>
            <person name="Liang C."/>
            <person name="Lipzen A."/>
            <person name="Lutzoni F."/>
            <person name="Magnuson J."/>
            <person name="Mondo S."/>
            <person name="Nolan M."/>
            <person name="Ohm R."/>
            <person name="Pangilinan J."/>
            <person name="Park H.-J."/>
            <person name="Ramirez L."/>
            <person name="Alfaro M."/>
            <person name="Sun H."/>
            <person name="Tritt A."/>
            <person name="Yoshinaga Y."/>
            <person name="Zwiers L.-H."/>
            <person name="Turgeon B.G."/>
            <person name="Goodwin S.B."/>
            <person name="Spatafora J.W."/>
            <person name="Crous P.W."/>
            <person name="Grigoriev I.V."/>
        </authorList>
    </citation>
    <scope>NUCLEOTIDE SEQUENCE</scope>
    <source>
        <strain evidence="2">P77</strain>
    </source>
</reference>
<dbReference type="AlphaFoldDB" id="A0A6A5KI60"/>
<dbReference type="EMBL" id="ML975256">
    <property type="protein sequence ID" value="KAF1838025.1"/>
    <property type="molecule type" value="Genomic_DNA"/>
</dbReference>
<keyword evidence="3" id="KW-1185">Reference proteome</keyword>
<accession>A0A6A5KI60</accession>
<dbReference type="Proteomes" id="UP000800040">
    <property type="component" value="Unassembled WGS sequence"/>
</dbReference>
<feature type="region of interest" description="Disordered" evidence="1">
    <location>
        <begin position="125"/>
        <end position="156"/>
    </location>
</feature>
<gene>
    <name evidence="2" type="ORF">BDW02DRAFT_576746</name>
</gene>
<organism evidence="2 3">
    <name type="scientific">Decorospora gaudefroyi</name>
    <dbReference type="NCBI Taxonomy" id="184978"/>
    <lineage>
        <taxon>Eukaryota</taxon>
        <taxon>Fungi</taxon>
        <taxon>Dikarya</taxon>
        <taxon>Ascomycota</taxon>
        <taxon>Pezizomycotina</taxon>
        <taxon>Dothideomycetes</taxon>
        <taxon>Pleosporomycetidae</taxon>
        <taxon>Pleosporales</taxon>
        <taxon>Pleosporineae</taxon>
        <taxon>Pleosporaceae</taxon>
        <taxon>Decorospora</taxon>
    </lineage>
</organism>
<sequence>MAPDVSLSTPDAREHLAPRTIILAEMTLASSPLVPPSPVTTHRESRVATKHAEEEEIPKFAATVGQDDASSAWNARGRDTDLNRQINLTSTRLWAVGHALRLHTQNAHGPWALCISPSSLALRTPVAESGETQSPEKRRVSVANRLSAHPHIRAIR</sequence>
<proteinExistence type="predicted"/>
<evidence type="ECO:0000313" key="2">
    <source>
        <dbReference type="EMBL" id="KAF1838025.1"/>
    </source>
</evidence>